<feature type="non-terminal residue" evidence="1">
    <location>
        <position position="1"/>
    </location>
</feature>
<name>A0A815C3B2_9BILA</name>
<dbReference type="OrthoDB" id="19045at2759"/>
<dbReference type="EMBL" id="CAJNOQ010011500">
    <property type="protein sequence ID" value="CAF1278245.1"/>
    <property type="molecule type" value="Genomic_DNA"/>
</dbReference>
<accession>A0A815C3B2</accession>
<reference evidence="1" key="1">
    <citation type="submission" date="2021-02" db="EMBL/GenBank/DDBJ databases">
        <authorList>
            <person name="Nowell W R."/>
        </authorList>
    </citation>
    <scope>NUCLEOTIDE SEQUENCE</scope>
</reference>
<comment type="caution">
    <text evidence="1">The sequence shown here is derived from an EMBL/GenBank/DDBJ whole genome shotgun (WGS) entry which is preliminary data.</text>
</comment>
<protein>
    <submittedName>
        <fullName evidence="1">Uncharacterized protein</fullName>
    </submittedName>
</protein>
<dbReference type="SUPFAM" id="SSF52799">
    <property type="entry name" value="(Phosphotyrosine protein) phosphatases II"/>
    <property type="match status" value="1"/>
</dbReference>
<dbReference type="InterPro" id="IPR029021">
    <property type="entry name" value="Prot-tyrosine_phosphatase-like"/>
</dbReference>
<evidence type="ECO:0000313" key="1">
    <source>
        <dbReference type="EMBL" id="CAF1278245.1"/>
    </source>
</evidence>
<evidence type="ECO:0000313" key="3">
    <source>
        <dbReference type="Proteomes" id="UP000663829"/>
    </source>
</evidence>
<sequence>IPNLLLASGYFGVRESTRHADVTRSVFDSGIQIFVNLLELEEMKRFAPYEIEMKKYAQEANRSVEFISFPIPDHSINPDNQKVLAFCLSLCDRLKKGQLEVYLKKVFHRIFDIGLWKTPERQLVRVCVRVGRGRTGTIVSIIIGILFGLTGQQAQVEAILNMYHGQTEEKIKLNADQTALTENCEAL</sequence>
<evidence type="ECO:0000313" key="2">
    <source>
        <dbReference type="EMBL" id="CAF4071704.1"/>
    </source>
</evidence>
<organism evidence="1 3">
    <name type="scientific">Didymodactylos carnosus</name>
    <dbReference type="NCBI Taxonomy" id="1234261"/>
    <lineage>
        <taxon>Eukaryota</taxon>
        <taxon>Metazoa</taxon>
        <taxon>Spiralia</taxon>
        <taxon>Gnathifera</taxon>
        <taxon>Rotifera</taxon>
        <taxon>Eurotatoria</taxon>
        <taxon>Bdelloidea</taxon>
        <taxon>Philodinida</taxon>
        <taxon>Philodinidae</taxon>
        <taxon>Didymodactylos</taxon>
    </lineage>
</organism>
<gene>
    <name evidence="1" type="ORF">GPM918_LOCUS27427</name>
    <name evidence="2" type="ORF">SRO942_LOCUS27752</name>
</gene>
<dbReference type="AlphaFoldDB" id="A0A815C3B2"/>
<dbReference type="Proteomes" id="UP000663829">
    <property type="component" value="Unassembled WGS sequence"/>
</dbReference>
<proteinExistence type="predicted"/>
<dbReference type="EMBL" id="CAJOBC010026632">
    <property type="protein sequence ID" value="CAF4071704.1"/>
    <property type="molecule type" value="Genomic_DNA"/>
</dbReference>
<dbReference type="Gene3D" id="3.90.190.10">
    <property type="entry name" value="Protein tyrosine phosphatase superfamily"/>
    <property type="match status" value="1"/>
</dbReference>
<keyword evidence="3" id="KW-1185">Reference proteome</keyword>
<dbReference type="Proteomes" id="UP000681722">
    <property type="component" value="Unassembled WGS sequence"/>
</dbReference>